<protein>
    <recommendedName>
        <fullName evidence="3">C-type lectin domain-containing protein</fullName>
    </recommendedName>
</protein>
<organism evidence="4 5">
    <name type="scientific">Macrostomum lignano</name>
    <dbReference type="NCBI Taxonomy" id="282301"/>
    <lineage>
        <taxon>Eukaryota</taxon>
        <taxon>Metazoa</taxon>
        <taxon>Spiralia</taxon>
        <taxon>Lophotrochozoa</taxon>
        <taxon>Platyhelminthes</taxon>
        <taxon>Rhabditophora</taxon>
        <taxon>Macrostomorpha</taxon>
        <taxon>Macrostomida</taxon>
        <taxon>Macrostomidae</taxon>
        <taxon>Macrostomum</taxon>
    </lineage>
</organism>
<keyword evidence="1" id="KW-0812">Transmembrane</keyword>
<sequence length="770" mass="87821">MNRGQAKALGYAFTLWLLMMLSLQLCHQAADAVDCPTDWLSYGSNCYILVKGSNGRNLTEAVSDCQRRDPSAHLLWVTSQAEMDWLMDFSARNWRLREDYRAQCQDCRHQGDAAWIGLYRDEADGGNFKWLRDNSNLEVTVEWFVFDPAYPPRNYGYIYESLNNLYFRTSISGLNFYHFCKAPKLVSATPSSSTMPPLSSLSLPTKTAETVTLEPTISERQTSITMGLTTKKSEIPQGSCLSEDWLQFKGFCYLLVKGSNGRNLTEAASDCQRRDPSAHLLWIDSQAEMDWVMDFSTRNWRLREDYRAQCRDCRQLGDAAWTGLYRNETDRGRFKWLRDNSKVNVIGRWFFIDPQNPPKNYAYIYETTNDLYFRTYSPEAKHYHFCKAPVFVSTTAPTVATATTTIATREPTTTYEIVTVPPTTQDLTTLQSTPETTTVMPTTTTAFQGACPSQDWLQFNGFCYLLVKGSNGRNLTEAVSDCQRRDPSAHLLWIDSQAEMDWVTDYSARNWRLREDYRAQCRDCRFQGDAAWTGLYRDEADGGKFKWLKDNTSVNVSVNWLVGPSNPPMNFGFLMDARPRLVWRTYQPEARHFHLCKAPQRRHRQPVDSVESLEAAGDRRCPPPLRPLLLSKSEPSAGCALMVRAVSPRLALAECRRRLQPGSTELLAGRHDDVGEIFIRRGLDSPVVMDEAMKPASRRLKSFFCLMKTAKSRMTVNDKADHENRGNYLLISLASSMLLLLAACFGLMLAARSRVWNSRLGSVYSEKTIM</sequence>
<keyword evidence="1" id="KW-0472">Membrane</keyword>
<dbReference type="CDD" id="cd00037">
    <property type="entry name" value="CLECT"/>
    <property type="match status" value="2"/>
</dbReference>
<feature type="domain" description="C-type lectin" evidence="3">
    <location>
        <begin position="248"/>
        <end position="356"/>
    </location>
</feature>
<evidence type="ECO:0000259" key="3">
    <source>
        <dbReference type="PROSITE" id="PS50041"/>
    </source>
</evidence>
<dbReference type="SMART" id="SM00034">
    <property type="entry name" value="CLECT"/>
    <property type="match status" value="3"/>
</dbReference>
<evidence type="ECO:0000313" key="5">
    <source>
        <dbReference type="Proteomes" id="UP000215902"/>
    </source>
</evidence>
<feature type="transmembrane region" description="Helical" evidence="1">
    <location>
        <begin position="728"/>
        <end position="750"/>
    </location>
</feature>
<keyword evidence="2" id="KW-0732">Signal</keyword>
<evidence type="ECO:0000256" key="1">
    <source>
        <dbReference type="SAM" id="Phobius"/>
    </source>
</evidence>
<feature type="domain" description="C-type lectin" evidence="3">
    <location>
        <begin position="42"/>
        <end position="148"/>
    </location>
</feature>
<feature type="domain" description="C-type lectin" evidence="3">
    <location>
        <begin position="459"/>
        <end position="597"/>
    </location>
</feature>
<dbReference type="STRING" id="282301.A0A267GKC2"/>
<comment type="caution">
    <text evidence="4">The sequence shown here is derived from an EMBL/GenBank/DDBJ whole genome shotgun (WGS) entry which is preliminary data.</text>
</comment>
<dbReference type="Proteomes" id="UP000215902">
    <property type="component" value="Unassembled WGS sequence"/>
</dbReference>
<accession>A0A267GKC2</accession>
<dbReference type="InterPro" id="IPR016186">
    <property type="entry name" value="C-type_lectin-like/link_sf"/>
</dbReference>
<feature type="chain" id="PRO_5012740847" description="C-type lectin domain-containing protein" evidence="2">
    <location>
        <begin position="33"/>
        <end position="770"/>
    </location>
</feature>
<dbReference type="InterPro" id="IPR016187">
    <property type="entry name" value="CTDL_fold"/>
</dbReference>
<dbReference type="SUPFAM" id="SSF56436">
    <property type="entry name" value="C-type lectin-like"/>
    <property type="match status" value="3"/>
</dbReference>
<keyword evidence="5" id="KW-1185">Reference proteome</keyword>
<dbReference type="AlphaFoldDB" id="A0A267GKC2"/>
<dbReference type="OrthoDB" id="6068744at2759"/>
<dbReference type="PROSITE" id="PS50041">
    <property type="entry name" value="C_TYPE_LECTIN_2"/>
    <property type="match status" value="3"/>
</dbReference>
<dbReference type="InterPro" id="IPR050828">
    <property type="entry name" value="C-type_lectin/matrix_domain"/>
</dbReference>
<keyword evidence="1" id="KW-1133">Transmembrane helix</keyword>
<feature type="signal peptide" evidence="2">
    <location>
        <begin position="1"/>
        <end position="32"/>
    </location>
</feature>
<gene>
    <name evidence="4" type="ORF">BOX15_Mlig005056g1</name>
</gene>
<dbReference type="EMBL" id="NIVC01000307">
    <property type="protein sequence ID" value="PAA85719.1"/>
    <property type="molecule type" value="Genomic_DNA"/>
</dbReference>
<evidence type="ECO:0000313" key="4">
    <source>
        <dbReference type="EMBL" id="PAA85719.1"/>
    </source>
</evidence>
<reference evidence="4 5" key="1">
    <citation type="submission" date="2017-06" db="EMBL/GenBank/DDBJ databases">
        <title>A platform for efficient transgenesis in Macrostomum lignano, a flatworm model organism for stem cell research.</title>
        <authorList>
            <person name="Berezikov E."/>
        </authorList>
    </citation>
    <scope>NUCLEOTIDE SEQUENCE [LARGE SCALE GENOMIC DNA]</scope>
    <source>
        <strain evidence="4">DV1</strain>
        <tissue evidence="4">Whole organism</tissue>
    </source>
</reference>
<proteinExistence type="predicted"/>
<evidence type="ECO:0000256" key="2">
    <source>
        <dbReference type="SAM" id="SignalP"/>
    </source>
</evidence>
<dbReference type="Gene3D" id="3.10.100.10">
    <property type="entry name" value="Mannose-Binding Protein A, subunit A"/>
    <property type="match status" value="3"/>
</dbReference>
<dbReference type="PANTHER" id="PTHR45710:SF26">
    <property type="entry name" value="RH26557P"/>
    <property type="match status" value="1"/>
</dbReference>
<name>A0A267GKC2_9PLAT</name>
<dbReference type="PANTHER" id="PTHR45710">
    <property type="entry name" value="C-TYPE LECTIN DOMAIN-CONTAINING PROTEIN 180"/>
    <property type="match status" value="1"/>
</dbReference>
<dbReference type="InterPro" id="IPR001304">
    <property type="entry name" value="C-type_lectin-like"/>
</dbReference>